<organism evidence="1 2">
    <name type="scientific">Lentilactobacillus curieae</name>
    <dbReference type="NCBI Taxonomy" id="1138822"/>
    <lineage>
        <taxon>Bacteria</taxon>
        <taxon>Bacillati</taxon>
        <taxon>Bacillota</taxon>
        <taxon>Bacilli</taxon>
        <taxon>Lactobacillales</taxon>
        <taxon>Lactobacillaceae</taxon>
        <taxon>Lentilactobacillus</taxon>
    </lineage>
</organism>
<dbReference type="PROSITE" id="PS01229">
    <property type="entry name" value="COF_2"/>
    <property type="match status" value="1"/>
</dbReference>
<proteinExistence type="predicted"/>
<dbReference type="PANTHER" id="PTHR10000:SF25">
    <property type="entry name" value="PHOSPHATASE YKRA-RELATED"/>
    <property type="match status" value="1"/>
</dbReference>
<dbReference type="SUPFAM" id="SSF56784">
    <property type="entry name" value="HAD-like"/>
    <property type="match status" value="1"/>
</dbReference>
<dbReference type="EMBL" id="CP018906">
    <property type="protein sequence ID" value="AQW20457.1"/>
    <property type="molecule type" value="Genomic_DNA"/>
</dbReference>
<gene>
    <name evidence="1" type="ORF">PL11_000065</name>
</gene>
<protein>
    <submittedName>
        <fullName evidence="1">Haloacid dehalogenase</fullName>
    </submittedName>
</protein>
<dbReference type="AlphaFoldDB" id="A0A1S6QFP9"/>
<dbReference type="GO" id="GO:0005829">
    <property type="term" value="C:cytosol"/>
    <property type="evidence" value="ECO:0007669"/>
    <property type="project" value="TreeGrafter"/>
</dbReference>
<dbReference type="NCBIfam" id="TIGR01484">
    <property type="entry name" value="HAD-SF-IIB"/>
    <property type="match status" value="1"/>
</dbReference>
<dbReference type="InterPro" id="IPR000150">
    <property type="entry name" value="Cof"/>
</dbReference>
<dbReference type="SFLD" id="SFLDG01140">
    <property type="entry name" value="C2.B:_Phosphomannomutase_and_P"/>
    <property type="match status" value="1"/>
</dbReference>
<dbReference type="Proteomes" id="UP000030361">
    <property type="component" value="Chromosome"/>
</dbReference>
<sequence length="257" mass="29049">MYKAIAFFDLDHTLLNEQTKVDDEVAEAMKQLKRNNVLPAISSGRNIFEITEIMNRTEIDTVVGANGSYVQFEGKPVYKSLVPNKLISEFMEYAKQFDDSVTVYNDKDYRIDFVNDTVRDNYASINTPVPPVGAQEFIQDNEVVMMVVNTVGHDQDYVDKFAGKLTFFRNTPYSMDVVMDRGSKKRGIQELQKNAGLEDVPTYAFGDGNNDVPMLEYVDHPVVMGNGLPHVKELAEYVTTNNTDHGIVNGLKHFNLL</sequence>
<dbReference type="InterPro" id="IPR006379">
    <property type="entry name" value="HAD-SF_hydro_IIB"/>
</dbReference>
<dbReference type="SFLD" id="SFLDS00003">
    <property type="entry name" value="Haloacid_Dehalogenase"/>
    <property type="match status" value="1"/>
</dbReference>
<dbReference type="InterPro" id="IPR036412">
    <property type="entry name" value="HAD-like_sf"/>
</dbReference>
<dbReference type="eggNOG" id="COG0561">
    <property type="taxonomic scope" value="Bacteria"/>
</dbReference>
<dbReference type="PANTHER" id="PTHR10000">
    <property type="entry name" value="PHOSPHOSERINE PHOSPHATASE"/>
    <property type="match status" value="1"/>
</dbReference>
<name>A0A1S6QFP9_9LACO</name>
<accession>A0A1S6QFP9</accession>
<dbReference type="Pfam" id="PF08282">
    <property type="entry name" value="Hydrolase_3"/>
    <property type="match status" value="1"/>
</dbReference>
<dbReference type="RefSeq" id="WP_035166862.1">
    <property type="nucleotide sequence ID" value="NZ_CP018906.1"/>
</dbReference>
<keyword evidence="2" id="KW-1185">Reference proteome</keyword>
<evidence type="ECO:0000313" key="1">
    <source>
        <dbReference type="EMBL" id="AQW20457.1"/>
    </source>
</evidence>
<evidence type="ECO:0000313" key="2">
    <source>
        <dbReference type="Proteomes" id="UP000030361"/>
    </source>
</evidence>
<dbReference type="GO" id="GO:0016791">
    <property type="term" value="F:phosphatase activity"/>
    <property type="evidence" value="ECO:0007669"/>
    <property type="project" value="TreeGrafter"/>
</dbReference>
<dbReference type="InterPro" id="IPR023214">
    <property type="entry name" value="HAD_sf"/>
</dbReference>
<dbReference type="Gene3D" id="3.30.1240.10">
    <property type="match status" value="1"/>
</dbReference>
<dbReference type="GO" id="GO:0000287">
    <property type="term" value="F:magnesium ion binding"/>
    <property type="evidence" value="ECO:0007669"/>
    <property type="project" value="TreeGrafter"/>
</dbReference>
<dbReference type="OrthoDB" id="9810101at2"/>
<dbReference type="KEGG" id="lcu:PL11_000065"/>
<dbReference type="NCBIfam" id="TIGR00099">
    <property type="entry name" value="Cof-subfamily"/>
    <property type="match status" value="1"/>
</dbReference>
<reference evidence="1 2" key="1">
    <citation type="journal article" date="2015" name="Genome Announc.">
        <title>Genome Sequence of Lactobacillus curieae CCTCC M 2011381T, a Novel Producer of Gamma-aminobutyric Acid.</title>
        <authorList>
            <person name="Wang Y."/>
            <person name="Wang Y."/>
            <person name="Lang C."/>
            <person name="Wei D."/>
            <person name="Xu P."/>
            <person name="Xie J."/>
        </authorList>
    </citation>
    <scope>NUCLEOTIDE SEQUENCE [LARGE SCALE GENOMIC DNA]</scope>
    <source>
        <strain evidence="1 2">CCTCC M 2011381</strain>
    </source>
</reference>
<dbReference type="Gene3D" id="3.40.50.1000">
    <property type="entry name" value="HAD superfamily/HAD-like"/>
    <property type="match status" value="1"/>
</dbReference>